<dbReference type="EMBL" id="CP053085">
    <property type="protein sequence ID" value="QJR35975.1"/>
    <property type="molecule type" value="Genomic_DNA"/>
</dbReference>
<keyword evidence="1" id="KW-1133">Transmembrane helix</keyword>
<feature type="transmembrane region" description="Helical" evidence="1">
    <location>
        <begin position="424"/>
        <end position="449"/>
    </location>
</feature>
<organism evidence="2 3">
    <name type="scientific">Gemmatimonas groenlandica</name>
    <dbReference type="NCBI Taxonomy" id="2732249"/>
    <lineage>
        <taxon>Bacteria</taxon>
        <taxon>Pseudomonadati</taxon>
        <taxon>Gemmatimonadota</taxon>
        <taxon>Gemmatimonadia</taxon>
        <taxon>Gemmatimonadales</taxon>
        <taxon>Gemmatimonadaceae</taxon>
        <taxon>Gemmatimonas</taxon>
    </lineage>
</organism>
<accession>A0A6M4IPK1</accession>
<feature type="transmembrane region" description="Helical" evidence="1">
    <location>
        <begin position="497"/>
        <end position="516"/>
    </location>
</feature>
<keyword evidence="1" id="KW-0812">Transmembrane</keyword>
<gene>
    <name evidence="2" type="ORF">HKW67_10900</name>
</gene>
<feature type="transmembrane region" description="Helical" evidence="1">
    <location>
        <begin position="42"/>
        <end position="61"/>
    </location>
</feature>
<dbReference type="Pfam" id="PF16949">
    <property type="entry name" value="ABC_tran_2"/>
    <property type="match status" value="1"/>
</dbReference>
<dbReference type="AlphaFoldDB" id="A0A6M4IPK1"/>
<protein>
    <submittedName>
        <fullName evidence="2">Uncharacterized protein</fullName>
    </submittedName>
</protein>
<feature type="transmembrane region" description="Helical" evidence="1">
    <location>
        <begin position="199"/>
        <end position="218"/>
    </location>
</feature>
<dbReference type="KEGG" id="ggr:HKW67_10900"/>
<feature type="transmembrane region" description="Helical" evidence="1">
    <location>
        <begin position="81"/>
        <end position="108"/>
    </location>
</feature>
<evidence type="ECO:0000313" key="3">
    <source>
        <dbReference type="Proteomes" id="UP000500938"/>
    </source>
</evidence>
<dbReference type="RefSeq" id="WP_171225406.1">
    <property type="nucleotide sequence ID" value="NZ_CP053085.1"/>
</dbReference>
<feature type="transmembrane region" description="Helical" evidence="1">
    <location>
        <begin position="539"/>
        <end position="561"/>
    </location>
</feature>
<keyword evidence="3" id="KW-1185">Reference proteome</keyword>
<proteinExistence type="predicted"/>
<sequence length="571" mass="62629">MPEAAAPVASLPATTAWQLLEPKWQMARHRMRRHEKGDIRRMLVVATLGALFWLAAFAISLKLLRYFRSAEDIGALLAAKLLSMILLSFGSILLLSNTIAALSNFFLARDLDQLAAAPIRAGALYRARLLETALHSSWMVALLLIPLVAAYGVAYKANASFVLFATAVLVPFLMIPAAAGSTVTLLLVNVFPARRTRDLLSVITAMAVCGLVLMFRAARPEQLARPEGFQNFVQFIAALDTPSSPWLPSEWVAESIVKFLDGRSVWSPMLRLWGVATLLIVVGQLLHGRGWHRAYSMAQEGANSRAKQRTGRPFLDRMLSFLGTTRRELVLKELRVFMRDSTQWSQLVMLAVLLVVYVANVRYLPLSGAGMTELLRNVIPFLNLALAGFVLASIAARFVFPSVSLEGRALWLLRSSPLRMSDLLWAKFWVGAVPLLMLALVLVGCTNLMLGVRTFVHIVSLTAITALVFPLTALALSYGTFYPQFDTENAAQIPTSFGGLLFMMTAIVLIGAVAYLTGRPAARFVVAEHFGWARTPTDMLLPFALAATACVAATVAPLMMARRRLDATERA</sequence>
<feature type="transmembrane region" description="Helical" evidence="1">
    <location>
        <begin position="344"/>
        <end position="364"/>
    </location>
</feature>
<evidence type="ECO:0000256" key="1">
    <source>
        <dbReference type="SAM" id="Phobius"/>
    </source>
</evidence>
<feature type="transmembrane region" description="Helical" evidence="1">
    <location>
        <begin position="129"/>
        <end position="155"/>
    </location>
</feature>
<feature type="transmembrane region" description="Helical" evidence="1">
    <location>
        <begin position="161"/>
        <end position="187"/>
    </location>
</feature>
<feature type="transmembrane region" description="Helical" evidence="1">
    <location>
        <begin position="270"/>
        <end position="287"/>
    </location>
</feature>
<name>A0A6M4IPK1_9BACT</name>
<feature type="transmembrane region" description="Helical" evidence="1">
    <location>
        <begin position="455"/>
        <end position="476"/>
    </location>
</feature>
<keyword evidence="1" id="KW-0472">Membrane</keyword>
<evidence type="ECO:0000313" key="2">
    <source>
        <dbReference type="EMBL" id="QJR35975.1"/>
    </source>
</evidence>
<reference evidence="2 3" key="1">
    <citation type="submission" date="2020-05" db="EMBL/GenBank/DDBJ databases">
        <title>Complete genome sequence of Gemmatimonas greenlandica TET16.</title>
        <authorList>
            <person name="Zeng Y."/>
        </authorList>
    </citation>
    <scope>NUCLEOTIDE SEQUENCE [LARGE SCALE GENOMIC DNA]</scope>
    <source>
        <strain evidence="2 3">TET16</strain>
    </source>
</reference>
<dbReference type="Proteomes" id="UP000500938">
    <property type="component" value="Chromosome"/>
</dbReference>
<dbReference type="InterPro" id="IPR031599">
    <property type="entry name" value="ABC_tran_2"/>
</dbReference>
<feature type="transmembrane region" description="Helical" evidence="1">
    <location>
        <begin position="384"/>
        <end position="403"/>
    </location>
</feature>